<evidence type="ECO:0000313" key="2">
    <source>
        <dbReference type="Proteomes" id="UP001642484"/>
    </source>
</evidence>
<reference evidence="1 2" key="1">
    <citation type="submission" date="2024-02" db="EMBL/GenBank/DDBJ databases">
        <authorList>
            <person name="Chen Y."/>
            <person name="Shah S."/>
            <person name="Dougan E. K."/>
            <person name="Thang M."/>
            <person name="Chan C."/>
        </authorList>
    </citation>
    <scope>NUCLEOTIDE SEQUENCE [LARGE SCALE GENOMIC DNA]</scope>
</reference>
<sequence length="542" mass="60087">MCPGVALCCWKSCWLQRSGWAQDKAFFNDCWLTDCLFRALVSCFGVQCWQPRVATKCSSGCRLPFVLKPKKRFVAFRVGNWLCLLHPWGLNVTLNDVDGQPLFEAEEGTAVQWVPPRGSLGSCAPTKAWQRRALSLESVYLTELRAWAARDERQAPQRSALPRADRFNRRDKTQGWPRALRAAKTKHRLNALVVEAASSCKCGSDIALILDGCEGNTCRALQQRKIRSLAPNVAPLTQKALEEWCTSWCGRIEDFLRLDLSSLGAVRLLYLDHTGSFASRASHIEAAFKSGILKPGSVLACTFSMRYSPVEDLASRRWLPRHWSRAGALFALVTAVDGCARAVGLEVMGIDLPGLNDYDLFDSKQVQASTHEMSATDWAAAALERDDVLSLAEAMCLWVKENRSDGLDWLRAAVAPAAFRVRDACGGQVLGCAWRGGGGDRGSPHCLLGGAAEVKDKDLAALRRAAARLRCGTAYRPCFGDGWEVSKADAPGTRVFHRSTMVYPEEMMFFMVKDVHDGYMLLPFRAFDVRLVTSAHLWMEKA</sequence>
<dbReference type="Proteomes" id="UP001642484">
    <property type="component" value="Unassembled WGS sequence"/>
</dbReference>
<keyword evidence="2" id="KW-1185">Reference proteome</keyword>
<protein>
    <submittedName>
        <fullName evidence="1">Uncharacterized protein</fullName>
    </submittedName>
</protein>
<organism evidence="1 2">
    <name type="scientific">Durusdinium trenchii</name>
    <dbReference type="NCBI Taxonomy" id="1381693"/>
    <lineage>
        <taxon>Eukaryota</taxon>
        <taxon>Sar</taxon>
        <taxon>Alveolata</taxon>
        <taxon>Dinophyceae</taxon>
        <taxon>Suessiales</taxon>
        <taxon>Symbiodiniaceae</taxon>
        <taxon>Durusdinium</taxon>
    </lineage>
</organism>
<proteinExistence type="predicted"/>
<name>A0ABP0PKF0_9DINO</name>
<dbReference type="EMBL" id="CAXAMN010023295">
    <property type="protein sequence ID" value="CAK9076512.1"/>
    <property type="molecule type" value="Genomic_DNA"/>
</dbReference>
<evidence type="ECO:0000313" key="1">
    <source>
        <dbReference type="EMBL" id="CAK9076512.1"/>
    </source>
</evidence>
<comment type="caution">
    <text evidence="1">The sequence shown here is derived from an EMBL/GenBank/DDBJ whole genome shotgun (WGS) entry which is preliminary data.</text>
</comment>
<accession>A0ABP0PKF0</accession>
<gene>
    <name evidence="1" type="ORF">CCMP2556_LOCUS37702</name>
</gene>